<dbReference type="AlphaFoldDB" id="A0A409WGV0"/>
<evidence type="ECO:0000313" key="3">
    <source>
        <dbReference type="EMBL" id="PPQ77729.1"/>
    </source>
</evidence>
<dbReference type="EMBL" id="NHYD01003434">
    <property type="protein sequence ID" value="PPQ77729.1"/>
    <property type="molecule type" value="Genomic_DNA"/>
</dbReference>
<feature type="compositionally biased region" description="Polar residues" evidence="1">
    <location>
        <begin position="83"/>
        <end position="92"/>
    </location>
</feature>
<dbReference type="InParanoid" id="A0A409WGV0"/>
<evidence type="ECO:0000259" key="2">
    <source>
        <dbReference type="Pfam" id="PF10180"/>
    </source>
</evidence>
<dbReference type="PANTHER" id="PTHR22306">
    <property type="entry name" value="CHROMOSOME 7 OPEN READING FRAME 50"/>
    <property type="match status" value="1"/>
</dbReference>
<dbReference type="InterPro" id="IPR019327">
    <property type="entry name" value="WKF"/>
</dbReference>
<reference evidence="3 4" key="1">
    <citation type="journal article" date="2018" name="Evol. Lett.">
        <title>Horizontal gene cluster transfer increased hallucinogenic mushroom diversity.</title>
        <authorList>
            <person name="Reynolds H.T."/>
            <person name="Vijayakumar V."/>
            <person name="Gluck-Thaler E."/>
            <person name="Korotkin H.B."/>
            <person name="Matheny P.B."/>
            <person name="Slot J.C."/>
        </authorList>
    </citation>
    <scope>NUCLEOTIDE SEQUENCE [LARGE SCALE GENOMIC DNA]</scope>
    <source>
        <strain evidence="3 4">2631</strain>
    </source>
</reference>
<feature type="domain" description="WKF" evidence="2">
    <location>
        <begin position="151"/>
        <end position="205"/>
    </location>
</feature>
<dbReference type="Pfam" id="PF10180">
    <property type="entry name" value="WKF"/>
    <property type="match status" value="1"/>
</dbReference>
<gene>
    <name evidence="3" type="ORF">CVT25_011164</name>
</gene>
<feature type="region of interest" description="Disordered" evidence="1">
    <location>
        <begin position="79"/>
        <end position="149"/>
    </location>
</feature>
<protein>
    <recommendedName>
        <fullName evidence="2">WKF domain-containing protein</fullName>
    </recommendedName>
</protein>
<feature type="compositionally biased region" description="Low complexity" evidence="1">
    <location>
        <begin position="220"/>
        <end position="232"/>
    </location>
</feature>
<organism evidence="3 4">
    <name type="scientific">Psilocybe cyanescens</name>
    <dbReference type="NCBI Taxonomy" id="93625"/>
    <lineage>
        <taxon>Eukaryota</taxon>
        <taxon>Fungi</taxon>
        <taxon>Dikarya</taxon>
        <taxon>Basidiomycota</taxon>
        <taxon>Agaricomycotina</taxon>
        <taxon>Agaricomycetes</taxon>
        <taxon>Agaricomycetidae</taxon>
        <taxon>Agaricales</taxon>
        <taxon>Agaricineae</taxon>
        <taxon>Strophariaceae</taxon>
        <taxon>Psilocybe</taxon>
    </lineage>
</organism>
<proteinExistence type="predicted"/>
<feature type="compositionally biased region" description="Basic and acidic residues" evidence="1">
    <location>
        <begin position="124"/>
        <end position="134"/>
    </location>
</feature>
<comment type="caution">
    <text evidence="3">The sequence shown here is derived from an EMBL/GenBank/DDBJ whole genome shotgun (WGS) entry which is preliminary data.</text>
</comment>
<evidence type="ECO:0000256" key="1">
    <source>
        <dbReference type="SAM" id="MobiDB-lite"/>
    </source>
</evidence>
<feature type="region of interest" description="Disordered" evidence="1">
    <location>
        <begin position="1"/>
        <end position="25"/>
    </location>
</feature>
<accession>A0A409WGV0</accession>
<dbReference type="PANTHER" id="PTHR22306:SF2">
    <property type="entry name" value="CHROMOSOME 7 OPEN READING FRAME 50"/>
    <property type="match status" value="1"/>
</dbReference>
<name>A0A409WGV0_PSICY</name>
<evidence type="ECO:0000313" key="4">
    <source>
        <dbReference type="Proteomes" id="UP000283269"/>
    </source>
</evidence>
<feature type="region of interest" description="Disordered" evidence="1">
    <location>
        <begin position="211"/>
        <end position="271"/>
    </location>
</feature>
<dbReference type="STRING" id="93625.A0A409WGV0"/>
<dbReference type="OrthoDB" id="10261563at2759"/>
<keyword evidence="4" id="KW-1185">Reference proteome</keyword>
<feature type="compositionally biased region" description="Polar residues" evidence="1">
    <location>
        <begin position="135"/>
        <end position="149"/>
    </location>
</feature>
<dbReference type="Proteomes" id="UP000283269">
    <property type="component" value="Unassembled WGS sequence"/>
</dbReference>
<sequence length="301" mass="32888">MGKSLLTTTDSKDVKKSRKKSMQAAVTVVVSEDITTTPKESIMETDPPTKLVVDGIDTETMFENKKALKRAIRAARIRRTAEGDTSTQVDSAESSKKRKYRTEDANGRNPSKSAEPPKKKHKNRTEFADPRDDTTLSPQSSKGMYRFSSMNRPSKWKFNKARQNWLIRNIWAPEALPDVYVPLVVKYLVNVQGGSKEKLIETCQSYLKVEEKTEPEQNGASSSTTTDPATPSVVASLKSILKPTPGPLIDAPSAPPPAAPEGSDAATPGSNVSIASPLSVIALADTRRTRAQTLLDAFNRS</sequence>